<keyword evidence="3" id="KW-1185">Reference proteome</keyword>
<reference evidence="3" key="1">
    <citation type="journal article" date="2019" name="Int. J. Syst. Evol. Microbiol.">
        <title>The Global Catalogue of Microorganisms (GCM) 10K type strain sequencing project: providing services to taxonomists for standard genome sequencing and annotation.</title>
        <authorList>
            <consortium name="The Broad Institute Genomics Platform"/>
            <consortium name="The Broad Institute Genome Sequencing Center for Infectious Disease"/>
            <person name="Wu L."/>
            <person name="Ma J."/>
        </authorList>
    </citation>
    <scope>NUCLEOTIDE SEQUENCE [LARGE SCALE GENOMIC DNA]</scope>
    <source>
        <strain evidence="3">KCTC 22814</strain>
    </source>
</reference>
<proteinExistence type="predicted"/>
<feature type="chain" id="PRO_5046559178" description="Secreted protein" evidence="1">
    <location>
        <begin position="20"/>
        <end position="160"/>
    </location>
</feature>
<feature type="signal peptide" evidence="1">
    <location>
        <begin position="1"/>
        <end position="19"/>
    </location>
</feature>
<evidence type="ECO:0008006" key="4">
    <source>
        <dbReference type="Google" id="ProtNLM"/>
    </source>
</evidence>
<dbReference type="Proteomes" id="UP001597525">
    <property type="component" value="Unassembled WGS sequence"/>
</dbReference>
<evidence type="ECO:0000313" key="2">
    <source>
        <dbReference type="EMBL" id="MFD2970269.1"/>
    </source>
</evidence>
<comment type="caution">
    <text evidence="2">The sequence shown here is derived from an EMBL/GenBank/DDBJ whole genome shotgun (WGS) entry which is preliminary data.</text>
</comment>
<evidence type="ECO:0000313" key="3">
    <source>
        <dbReference type="Proteomes" id="UP001597525"/>
    </source>
</evidence>
<gene>
    <name evidence="2" type="ORF">ACFS7Y_22960</name>
</gene>
<organism evidence="2 3">
    <name type="scientific">Sphingobacterium bambusae</name>
    <dbReference type="NCBI Taxonomy" id="662858"/>
    <lineage>
        <taxon>Bacteria</taxon>
        <taxon>Pseudomonadati</taxon>
        <taxon>Bacteroidota</taxon>
        <taxon>Sphingobacteriia</taxon>
        <taxon>Sphingobacteriales</taxon>
        <taxon>Sphingobacteriaceae</taxon>
        <taxon>Sphingobacterium</taxon>
    </lineage>
</organism>
<evidence type="ECO:0000256" key="1">
    <source>
        <dbReference type="SAM" id="SignalP"/>
    </source>
</evidence>
<name>A0ABW6BNW9_9SPHI</name>
<accession>A0ABW6BNW9</accession>
<dbReference type="RefSeq" id="WP_320183750.1">
    <property type="nucleotide sequence ID" value="NZ_CP138332.1"/>
</dbReference>
<dbReference type="EMBL" id="JBHUPB010000015">
    <property type="protein sequence ID" value="MFD2970269.1"/>
    <property type="molecule type" value="Genomic_DNA"/>
</dbReference>
<keyword evidence="1" id="KW-0732">Signal</keyword>
<sequence>MNKNIYVSLLLMLLSMVAAKSQIINLGYKQQEKGMFQFLFNYPFVLDRYKPYEVMLGIDYTTNNRKAPSGLSPQATFHYYLLDNANSNYLLGAGASAGYLFDFNKGYSNQLRFSPHLYFEYGLLCNVRAGYDLLPTQQRGYPYISIGIGGLHLMRRLRMM</sequence>
<protein>
    <recommendedName>
        <fullName evidence="4">Secreted protein</fullName>
    </recommendedName>
</protein>